<proteinExistence type="predicted"/>
<feature type="compositionally biased region" description="Low complexity" evidence="3">
    <location>
        <begin position="274"/>
        <end position="290"/>
    </location>
</feature>
<dbReference type="GO" id="GO:0030020">
    <property type="term" value="F:extracellular matrix structural constituent conferring tensile strength"/>
    <property type="evidence" value="ECO:0007669"/>
    <property type="project" value="TreeGrafter"/>
</dbReference>
<dbReference type="PANTHER" id="PTHR24023">
    <property type="entry name" value="COLLAGEN ALPHA"/>
    <property type="match status" value="1"/>
</dbReference>
<name>A0A9D3LRU5_ANGAN</name>
<feature type="compositionally biased region" description="Basic and acidic residues" evidence="3">
    <location>
        <begin position="180"/>
        <end position="189"/>
    </location>
</feature>
<comment type="caution">
    <text evidence="5">The sequence shown here is derived from an EMBL/GenBank/DDBJ whole genome shotgun (WGS) entry which is preliminary data.</text>
</comment>
<dbReference type="PANTHER" id="PTHR24023:SF1112">
    <property type="entry name" value="COL_CUTICLE_N DOMAIN-CONTAINING PROTEIN-RELATED"/>
    <property type="match status" value="1"/>
</dbReference>
<evidence type="ECO:0000256" key="1">
    <source>
        <dbReference type="ARBA" id="ARBA00022729"/>
    </source>
</evidence>
<feature type="compositionally biased region" description="Basic and acidic residues" evidence="3">
    <location>
        <begin position="375"/>
        <end position="389"/>
    </location>
</feature>
<dbReference type="AlphaFoldDB" id="A0A9D3LRU5"/>
<keyword evidence="2" id="KW-0677">Repeat</keyword>
<feature type="compositionally biased region" description="Basic and acidic residues" evidence="3">
    <location>
        <begin position="256"/>
        <end position="269"/>
    </location>
</feature>
<feature type="domain" description="Thrombospondin-like N-terminal" evidence="4">
    <location>
        <begin position="6"/>
        <end position="181"/>
    </location>
</feature>
<feature type="compositionally biased region" description="Pro residues" evidence="3">
    <location>
        <begin position="432"/>
        <end position="446"/>
    </location>
</feature>
<feature type="compositionally biased region" description="Basic and acidic residues" evidence="3">
    <location>
        <begin position="238"/>
        <end position="247"/>
    </location>
</feature>
<organism evidence="5 6">
    <name type="scientific">Anguilla anguilla</name>
    <name type="common">European freshwater eel</name>
    <name type="synonym">Muraena anguilla</name>
    <dbReference type="NCBI Taxonomy" id="7936"/>
    <lineage>
        <taxon>Eukaryota</taxon>
        <taxon>Metazoa</taxon>
        <taxon>Chordata</taxon>
        <taxon>Craniata</taxon>
        <taxon>Vertebrata</taxon>
        <taxon>Euteleostomi</taxon>
        <taxon>Actinopterygii</taxon>
        <taxon>Neopterygii</taxon>
        <taxon>Teleostei</taxon>
        <taxon>Anguilliformes</taxon>
        <taxon>Anguillidae</taxon>
        <taxon>Anguilla</taxon>
    </lineage>
</organism>
<feature type="region of interest" description="Disordered" evidence="3">
    <location>
        <begin position="180"/>
        <end position="446"/>
    </location>
</feature>
<feature type="compositionally biased region" description="Basic and acidic residues" evidence="3">
    <location>
        <begin position="297"/>
        <end position="308"/>
    </location>
</feature>
<accession>A0A9D3LRU5</accession>
<sequence>MGRQCSIMGLRPRQQPRLRFGPEANTGQLARAHLPNPFFRDFSLLFNLKPTSRKAGVIFSITDSSQQIMYVGVKLSAVTADGKQRVILYYTEPDSLASYEAASFSVPSLLDSWTRFSIAVAEDRVSFYINCDSDPQVERFERSPDEMELKEGAGIFVGQAGGADPDKFLGVIGELRVTGDPRAAERHCEEDEDDSDAASGDYGSGYEDRRRTETTTRPSLRPIQQPPVTRRTQAAVEDPSRRREETRPVVPGQHGSKGEKGDRGDKGNQGDRGPAGPKGDSGSSSGSGSRSQGGGARGEKGVPGEKGVKGTAGFGYSGSKGDPGAPGPPAPWASRARRGGSPGTPGTDGEPGDPGEDGIAGAVGPPGFPGIPGDRGFKGEKGERGDGHPGPRGLPGPPGPPGSSRSDRPTFVDMEGSGFADLENLRGLQGLPGPPGPAGPPGPRGH</sequence>
<dbReference type="GO" id="GO:0005615">
    <property type="term" value="C:extracellular space"/>
    <property type="evidence" value="ECO:0007669"/>
    <property type="project" value="TreeGrafter"/>
</dbReference>
<keyword evidence="1" id="KW-0732">Signal</keyword>
<dbReference type="InterPro" id="IPR013320">
    <property type="entry name" value="ConA-like_dom_sf"/>
</dbReference>
<evidence type="ECO:0000259" key="4">
    <source>
        <dbReference type="SMART" id="SM00210"/>
    </source>
</evidence>
<protein>
    <recommendedName>
        <fullName evidence="4">Thrombospondin-like N-terminal domain-containing protein</fullName>
    </recommendedName>
</protein>
<evidence type="ECO:0000313" key="6">
    <source>
        <dbReference type="Proteomes" id="UP001044222"/>
    </source>
</evidence>
<dbReference type="FunFam" id="2.60.120.200:FF:000039">
    <property type="entry name" value="Collagen XV alpha 1 chain"/>
    <property type="match status" value="1"/>
</dbReference>
<dbReference type="GO" id="GO:0030198">
    <property type="term" value="P:extracellular matrix organization"/>
    <property type="evidence" value="ECO:0007669"/>
    <property type="project" value="TreeGrafter"/>
</dbReference>
<dbReference type="Proteomes" id="UP001044222">
    <property type="component" value="Chromosome 16"/>
</dbReference>
<evidence type="ECO:0000256" key="2">
    <source>
        <dbReference type="ARBA" id="ARBA00022737"/>
    </source>
</evidence>
<keyword evidence="6" id="KW-1185">Reference proteome</keyword>
<dbReference type="SUPFAM" id="SSF49899">
    <property type="entry name" value="Concanavalin A-like lectins/glucanases"/>
    <property type="match status" value="1"/>
</dbReference>
<evidence type="ECO:0000256" key="3">
    <source>
        <dbReference type="SAM" id="MobiDB-lite"/>
    </source>
</evidence>
<evidence type="ECO:0000313" key="5">
    <source>
        <dbReference type="EMBL" id="KAG5834025.1"/>
    </source>
</evidence>
<dbReference type="Gene3D" id="2.60.120.200">
    <property type="match status" value="1"/>
</dbReference>
<gene>
    <name evidence="5" type="ORF">ANANG_G00282270</name>
</gene>
<dbReference type="EMBL" id="JAFIRN010000016">
    <property type="protein sequence ID" value="KAG5834025.1"/>
    <property type="molecule type" value="Genomic_DNA"/>
</dbReference>
<dbReference type="GO" id="GO:0031012">
    <property type="term" value="C:extracellular matrix"/>
    <property type="evidence" value="ECO:0007669"/>
    <property type="project" value="TreeGrafter"/>
</dbReference>
<feature type="compositionally biased region" description="Pro residues" evidence="3">
    <location>
        <begin position="392"/>
        <end position="401"/>
    </location>
</feature>
<reference evidence="5" key="1">
    <citation type="submission" date="2021-01" db="EMBL/GenBank/DDBJ databases">
        <title>A chromosome-scale assembly of European eel, Anguilla anguilla.</title>
        <authorList>
            <person name="Henkel C."/>
            <person name="Jong-Raadsen S.A."/>
            <person name="Dufour S."/>
            <person name="Weltzien F.-A."/>
            <person name="Palstra A.P."/>
            <person name="Pelster B."/>
            <person name="Spaink H.P."/>
            <person name="Van Den Thillart G.E."/>
            <person name="Jansen H."/>
            <person name="Zahm M."/>
            <person name="Klopp C."/>
            <person name="Cedric C."/>
            <person name="Louis A."/>
            <person name="Berthelot C."/>
            <person name="Parey E."/>
            <person name="Roest Crollius H."/>
            <person name="Montfort J."/>
            <person name="Robinson-Rechavi M."/>
            <person name="Bucao C."/>
            <person name="Bouchez O."/>
            <person name="Gislard M."/>
            <person name="Lluch J."/>
            <person name="Milhes M."/>
            <person name="Lampietro C."/>
            <person name="Lopez Roques C."/>
            <person name="Donnadieu C."/>
            <person name="Braasch I."/>
            <person name="Desvignes T."/>
            <person name="Postlethwait J."/>
            <person name="Bobe J."/>
            <person name="Guiguen Y."/>
            <person name="Dirks R."/>
        </authorList>
    </citation>
    <scope>NUCLEOTIDE SEQUENCE</scope>
    <source>
        <strain evidence="5">Tag_6206</strain>
        <tissue evidence="5">Liver</tissue>
    </source>
</reference>
<dbReference type="SMART" id="SM00210">
    <property type="entry name" value="TSPN"/>
    <property type="match status" value="1"/>
</dbReference>
<dbReference type="InterPro" id="IPR048287">
    <property type="entry name" value="TSPN-like_N"/>
</dbReference>
<dbReference type="InterPro" id="IPR050149">
    <property type="entry name" value="Collagen_superfamily"/>
</dbReference>